<evidence type="ECO:0000256" key="1">
    <source>
        <dbReference type="SAM" id="Phobius"/>
    </source>
</evidence>
<dbReference type="AlphaFoldDB" id="A0A014P838"/>
<feature type="transmembrane region" description="Helical" evidence="1">
    <location>
        <begin position="117"/>
        <end position="139"/>
    </location>
</feature>
<evidence type="ECO:0000313" key="2">
    <source>
        <dbReference type="EMBL" id="EXU99396.1"/>
    </source>
</evidence>
<gene>
    <name evidence="2" type="ORF">X797_007532</name>
</gene>
<protein>
    <submittedName>
        <fullName evidence="2">Uncharacterized protein</fullName>
    </submittedName>
</protein>
<reference evidence="2 3" key="1">
    <citation type="submission" date="2014-02" db="EMBL/GenBank/DDBJ databases">
        <title>The genome sequence of the entomopathogenic fungus Metarhizium robertsii ARSEF 2575.</title>
        <authorList>
            <person name="Giuliano Garisto Donzelli B."/>
            <person name="Roe B.A."/>
            <person name="Macmil S.L."/>
            <person name="Krasnoff S.B."/>
            <person name="Gibson D.M."/>
        </authorList>
    </citation>
    <scope>NUCLEOTIDE SEQUENCE [LARGE SCALE GENOMIC DNA]</scope>
    <source>
        <strain evidence="2 3">ARSEF 2575</strain>
    </source>
</reference>
<evidence type="ECO:0000313" key="3">
    <source>
        <dbReference type="Proteomes" id="UP000030151"/>
    </source>
</evidence>
<dbReference type="EMBL" id="JELW01000019">
    <property type="protein sequence ID" value="EXU99396.1"/>
    <property type="molecule type" value="Genomic_DNA"/>
</dbReference>
<dbReference type="Proteomes" id="UP000030151">
    <property type="component" value="Unassembled WGS sequence"/>
</dbReference>
<dbReference type="HOGENOM" id="CLU_1015937_0_0_1"/>
<dbReference type="OrthoDB" id="4392418at2759"/>
<accession>A0A014P838</accession>
<keyword evidence="1" id="KW-0472">Membrane</keyword>
<sequence>MATISIPAAILPTIRDLVPYLVTLTAWMYRQDIISHLLPVSSRLRWPPCLLPLLLYLALRFSLLLPSSCVSNYCSLETWLESLVEAVLPGFFRIHDVFLEASHDSTDTIRYCRGYEYFMPFWAFFSVLCFPPVFAVHVVRSLQQPSGQRWVYFGDGFLAKAVAPFLRQIGALAFACCDHLMMPLAVYSAGIRSAWEHTDRYTPHESKHIIDGHVYVGPIHAKFKVSNDKDKRITTSHYYYPEPLGGRHIWYSKESFYGGVSASAYWVYDGPMEQTSSSDKGKKSKK</sequence>
<name>A0A014P838_9HYPO</name>
<proteinExistence type="predicted"/>
<comment type="caution">
    <text evidence="2">The sequence shown here is derived from an EMBL/GenBank/DDBJ whole genome shotgun (WGS) entry which is preliminary data.</text>
</comment>
<keyword evidence="1" id="KW-0812">Transmembrane</keyword>
<keyword evidence="1" id="KW-1133">Transmembrane helix</keyword>
<organism evidence="2 3">
    <name type="scientific">Metarhizium robertsii</name>
    <dbReference type="NCBI Taxonomy" id="568076"/>
    <lineage>
        <taxon>Eukaryota</taxon>
        <taxon>Fungi</taxon>
        <taxon>Dikarya</taxon>
        <taxon>Ascomycota</taxon>
        <taxon>Pezizomycotina</taxon>
        <taxon>Sordariomycetes</taxon>
        <taxon>Hypocreomycetidae</taxon>
        <taxon>Hypocreales</taxon>
        <taxon>Clavicipitaceae</taxon>
        <taxon>Metarhizium</taxon>
    </lineage>
</organism>